<feature type="domain" description="FIST" evidence="1">
    <location>
        <begin position="22"/>
        <end position="216"/>
    </location>
</feature>
<sequence>MRHQVLHFENGSWQLPEDFESQAYEVAFVFLDPEIARSTEAFSTLSALMPNTQVIGCTTGGEIANRQAYVGGGFAACLGFDNVSVQVVEADIGAASESAALGEKLAASFTGGDLAGVFIVSDGARVNGSALVEGFRKILGPHASINGGLAGDGDRFGETLVGYRGALAPGKVVAVGFFGSGLRLRTGSFGGWEVFGPMRKITKSDGNTLYQLDNKSALELYKRYLGDEADKLPGSALFYPLQVSNPANPADTVVRTILGIDETTGAMTFAGDMPEGWTAQLMVGETNGLIEGAGKAGLAAAGGSADSFAMLVSCIGRRLLLGQRATEEVRAVVDALGGIAHAGFYSYGEISPNGFQGTCNLHNQTMTVTVFEAA</sequence>
<reference evidence="3 4" key="1">
    <citation type="journal article" date="2018" name="Genome Announc.">
        <title>Draft Genome Sequence of "Candidatus Phycosocius bacilliformis," an Alphaproteobacterial Ectosymbiont of the Hydrocarbon-Producing Green Alga Botryococcus braunii.</title>
        <authorList>
            <person name="Tanabe Y."/>
            <person name="Yamaguchi H."/>
            <person name="Watanabe M.M."/>
        </authorList>
    </citation>
    <scope>NUCLEOTIDE SEQUENCE [LARGE SCALE GENOMIC DNA]</scope>
    <source>
        <strain evidence="3 4">BOTRYCO-2</strain>
    </source>
</reference>
<dbReference type="InterPro" id="IPR013702">
    <property type="entry name" value="FIST_domain_N"/>
</dbReference>
<gene>
    <name evidence="3" type="ORF">PbB2_00283</name>
</gene>
<dbReference type="Pfam" id="PF08495">
    <property type="entry name" value="FIST"/>
    <property type="match status" value="1"/>
</dbReference>
<dbReference type="Proteomes" id="UP000245086">
    <property type="component" value="Unassembled WGS sequence"/>
</dbReference>
<keyword evidence="4" id="KW-1185">Reference proteome</keyword>
<dbReference type="PANTHER" id="PTHR40252">
    <property type="entry name" value="BLR0328 PROTEIN"/>
    <property type="match status" value="1"/>
</dbReference>
<protein>
    <recommendedName>
        <fullName evidence="5">Cyclic di-GMP phosphodiesterase CdpA</fullName>
    </recommendedName>
</protein>
<dbReference type="InterPro" id="IPR019494">
    <property type="entry name" value="FIST_C"/>
</dbReference>
<organism evidence="3 4">
    <name type="scientific">Candidatus Phycosocius bacilliformis</name>
    <dbReference type="NCBI Taxonomy" id="1445552"/>
    <lineage>
        <taxon>Bacteria</taxon>
        <taxon>Pseudomonadati</taxon>
        <taxon>Pseudomonadota</taxon>
        <taxon>Alphaproteobacteria</taxon>
        <taxon>Caulobacterales</taxon>
        <taxon>Caulobacterales incertae sedis</taxon>
        <taxon>Candidatus Phycosocius</taxon>
    </lineage>
</organism>
<dbReference type="RefSeq" id="WP_108983492.1">
    <property type="nucleotide sequence ID" value="NZ_BFBR01000001.1"/>
</dbReference>
<dbReference type="SMART" id="SM01204">
    <property type="entry name" value="FIST_C"/>
    <property type="match status" value="1"/>
</dbReference>
<dbReference type="OrthoDB" id="9770435at2"/>
<name>A0A2P2E6D5_9PROT</name>
<dbReference type="EMBL" id="BFBR01000001">
    <property type="protein sequence ID" value="GBF56626.1"/>
    <property type="molecule type" value="Genomic_DNA"/>
</dbReference>
<evidence type="ECO:0008006" key="5">
    <source>
        <dbReference type="Google" id="ProtNLM"/>
    </source>
</evidence>
<feature type="domain" description="FIST C-domain" evidence="2">
    <location>
        <begin position="217"/>
        <end position="353"/>
    </location>
</feature>
<dbReference type="SMART" id="SM00897">
    <property type="entry name" value="FIST"/>
    <property type="match status" value="1"/>
</dbReference>
<evidence type="ECO:0000313" key="3">
    <source>
        <dbReference type="EMBL" id="GBF56626.1"/>
    </source>
</evidence>
<evidence type="ECO:0000259" key="1">
    <source>
        <dbReference type="SMART" id="SM00897"/>
    </source>
</evidence>
<evidence type="ECO:0000259" key="2">
    <source>
        <dbReference type="SMART" id="SM01204"/>
    </source>
</evidence>
<evidence type="ECO:0000313" key="4">
    <source>
        <dbReference type="Proteomes" id="UP000245086"/>
    </source>
</evidence>
<comment type="caution">
    <text evidence="3">The sequence shown here is derived from an EMBL/GenBank/DDBJ whole genome shotgun (WGS) entry which is preliminary data.</text>
</comment>
<dbReference type="AlphaFoldDB" id="A0A2P2E6D5"/>
<dbReference type="PANTHER" id="PTHR40252:SF2">
    <property type="entry name" value="BLR0328 PROTEIN"/>
    <property type="match status" value="1"/>
</dbReference>
<dbReference type="Pfam" id="PF10442">
    <property type="entry name" value="FIST_C"/>
    <property type="match status" value="1"/>
</dbReference>
<proteinExistence type="predicted"/>
<accession>A0A2P2E6D5</accession>